<name>A0A381WCH2_9ZZZZ</name>
<dbReference type="EMBL" id="UINC01011356">
    <property type="protein sequence ID" value="SVA50164.1"/>
    <property type="molecule type" value="Genomic_DNA"/>
</dbReference>
<reference evidence="2" key="1">
    <citation type="submission" date="2018-05" db="EMBL/GenBank/DDBJ databases">
        <authorList>
            <person name="Lanie J.A."/>
            <person name="Ng W.-L."/>
            <person name="Kazmierczak K.M."/>
            <person name="Andrzejewski T.M."/>
            <person name="Davidsen T.M."/>
            <person name="Wayne K.J."/>
            <person name="Tettelin H."/>
            <person name="Glass J.I."/>
            <person name="Rusch D."/>
            <person name="Podicherti R."/>
            <person name="Tsui H.-C.T."/>
            <person name="Winkler M.E."/>
        </authorList>
    </citation>
    <scope>NUCLEOTIDE SEQUENCE</scope>
</reference>
<protein>
    <submittedName>
        <fullName evidence="2">Uncharacterized protein</fullName>
    </submittedName>
</protein>
<feature type="region of interest" description="Disordered" evidence="1">
    <location>
        <begin position="1"/>
        <end position="43"/>
    </location>
</feature>
<sequence>MPKKNPTPHSGVTLDTSSHVLPDMQDGLANAVANPLNRKPKMD</sequence>
<accession>A0A381WCH2</accession>
<dbReference type="AlphaFoldDB" id="A0A381WCH2"/>
<proteinExistence type="predicted"/>
<organism evidence="2">
    <name type="scientific">marine metagenome</name>
    <dbReference type="NCBI Taxonomy" id="408172"/>
    <lineage>
        <taxon>unclassified sequences</taxon>
        <taxon>metagenomes</taxon>
        <taxon>ecological metagenomes</taxon>
    </lineage>
</organism>
<evidence type="ECO:0000256" key="1">
    <source>
        <dbReference type="SAM" id="MobiDB-lite"/>
    </source>
</evidence>
<feature type="compositionally biased region" description="Polar residues" evidence="1">
    <location>
        <begin position="7"/>
        <end position="19"/>
    </location>
</feature>
<gene>
    <name evidence="2" type="ORF">METZ01_LOCUS103018</name>
</gene>
<evidence type="ECO:0000313" key="2">
    <source>
        <dbReference type="EMBL" id="SVA50164.1"/>
    </source>
</evidence>